<sequence length="59" mass="7066">KDKYLTLIVPRHHSNSRLMMKNLRLRRHDSKSREHHGIQKFTIFFSFGNLYHIVGVSDC</sequence>
<organism evidence="1 2">
    <name type="scientific">Racocetra persica</name>
    <dbReference type="NCBI Taxonomy" id="160502"/>
    <lineage>
        <taxon>Eukaryota</taxon>
        <taxon>Fungi</taxon>
        <taxon>Fungi incertae sedis</taxon>
        <taxon>Mucoromycota</taxon>
        <taxon>Glomeromycotina</taxon>
        <taxon>Glomeromycetes</taxon>
        <taxon>Diversisporales</taxon>
        <taxon>Gigasporaceae</taxon>
        <taxon>Racocetra</taxon>
    </lineage>
</organism>
<evidence type="ECO:0000313" key="2">
    <source>
        <dbReference type="Proteomes" id="UP000789920"/>
    </source>
</evidence>
<keyword evidence="2" id="KW-1185">Reference proteome</keyword>
<gene>
    <name evidence="1" type="ORF">RPERSI_LOCUS15643</name>
</gene>
<accession>A0ACA9QT84</accession>
<dbReference type="Proteomes" id="UP000789920">
    <property type="component" value="Unassembled WGS sequence"/>
</dbReference>
<comment type="caution">
    <text evidence="1">The sequence shown here is derived from an EMBL/GenBank/DDBJ whole genome shotgun (WGS) entry which is preliminary data.</text>
</comment>
<name>A0ACA9QT84_9GLOM</name>
<protein>
    <submittedName>
        <fullName evidence="1">1760_t:CDS:1</fullName>
    </submittedName>
</protein>
<proteinExistence type="predicted"/>
<feature type="non-terminal residue" evidence="1">
    <location>
        <position position="1"/>
    </location>
</feature>
<evidence type="ECO:0000313" key="1">
    <source>
        <dbReference type="EMBL" id="CAG8764640.1"/>
    </source>
</evidence>
<reference evidence="1" key="1">
    <citation type="submission" date="2021-06" db="EMBL/GenBank/DDBJ databases">
        <authorList>
            <person name="Kallberg Y."/>
            <person name="Tangrot J."/>
            <person name="Rosling A."/>
        </authorList>
    </citation>
    <scope>NUCLEOTIDE SEQUENCE</scope>
    <source>
        <strain evidence="1">MA461A</strain>
    </source>
</reference>
<dbReference type="EMBL" id="CAJVQC010037789">
    <property type="protein sequence ID" value="CAG8764640.1"/>
    <property type="molecule type" value="Genomic_DNA"/>
</dbReference>